<name>A0AA41YXA2_9HYPH</name>
<keyword evidence="1" id="KW-1133">Transmembrane helix</keyword>
<accession>A0AA41YXA2</accession>
<organism evidence="2 3">
    <name type="scientific">Lichenifustis flavocetrariae</name>
    <dbReference type="NCBI Taxonomy" id="2949735"/>
    <lineage>
        <taxon>Bacteria</taxon>
        <taxon>Pseudomonadati</taxon>
        <taxon>Pseudomonadota</taxon>
        <taxon>Alphaproteobacteria</taxon>
        <taxon>Hyphomicrobiales</taxon>
        <taxon>Lichenihabitantaceae</taxon>
        <taxon>Lichenifustis</taxon>
    </lineage>
</organism>
<protein>
    <submittedName>
        <fullName evidence="2">Uncharacterized protein</fullName>
    </submittedName>
</protein>
<feature type="transmembrane region" description="Helical" evidence="1">
    <location>
        <begin position="82"/>
        <end position="102"/>
    </location>
</feature>
<dbReference type="AlphaFoldDB" id="A0AA41YXA2"/>
<proteinExistence type="predicted"/>
<keyword evidence="3" id="KW-1185">Reference proteome</keyword>
<keyword evidence="1" id="KW-0812">Transmembrane</keyword>
<feature type="transmembrane region" description="Helical" evidence="1">
    <location>
        <begin position="42"/>
        <end position="62"/>
    </location>
</feature>
<reference evidence="2" key="1">
    <citation type="submission" date="2022-05" db="EMBL/GenBank/DDBJ databases">
        <authorList>
            <person name="Pankratov T."/>
        </authorList>
    </citation>
    <scope>NUCLEOTIDE SEQUENCE</scope>
    <source>
        <strain evidence="2">BP6-180914</strain>
    </source>
</reference>
<evidence type="ECO:0000313" key="3">
    <source>
        <dbReference type="Proteomes" id="UP001165667"/>
    </source>
</evidence>
<evidence type="ECO:0000256" key="1">
    <source>
        <dbReference type="SAM" id="Phobius"/>
    </source>
</evidence>
<evidence type="ECO:0000313" key="2">
    <source>
        <dbReference type="EMBL" id="MCW6509834.1"/>
    </source>
</evidence>
<comment type="caution">
    <text evidence="2">The sequence shown here is derived from an EMBL/GenBank/DDBJ whole genome shotgun (WGS) entry which is preliminary data.</text>
</comment>
<keyword evidence="1" id="KW-0472">Membrane</keyword>
<dbReference type="RefSeq" id="WP_282586202.1">
    <property type="nucleotide sequence ID" value="NZ_JAMOIM010000011.1"/>
</dbReference>
<dbReference type="EMBL" id="JAMOIM010000011">
    <property type="protein sequence ID" value="MCW6509834.1"/>
    <property type="molecule type" value="Genomic_DNA"/>
</dbReference>
<feature type="transmembrane region" description="Helical" evidence="1">
    <location>
        <begin position="171"/>
        <end position="190"/>
    </location>
</feature>
<sequence length="198" mass="22835">MATSASSSSFVINAVYTYTFANTLFEVFAPDPDKGIHLRPDADLAACLFAIICSVMTFRYFFGNNKFLEDMFKSDKEPGVKLFHFLTIILQSVVLLAISYLVRRKDEFVDWLACLFAIEVFWYVLCMIFDRDIVRTRGRLDRKFFISEMSNASMLLVTVITLVPIPKHTGYDFTLMFMMFALNCAVDAWANMRNYMDS</sequence>
<feature type="transmembrane region" description="Helical" evidence="1">
    <location>
        <begin position="149"/>
        <end position="165"/>
    </location>
</feature>
<feature type="transmembrane region" description="Helical" evidence="1">
    <location>
        <begin position="108"/>
        <end position="129"/>
    </location>
</feature>
<gene>
    <name evidence="2" type="ORF">M8523_17595</name>
</gene>
<dbReference type="Proteomes" id="UP001165667">
    <property type="component" value="Unassembled WGS sequence"/>
</dbReference>